<dbReference type="InterPro" id="IPR043135">
    <property type="entry name" value="Fur_C"/>
</dbReference>
<comment type="caution">
    <text evidence="7">The sequence shown here is derived from an EMBL/GenBank/DDBJ whole genome shotgun (WGS) entry which is preliminary data.</text>
</comment>
<dbReference type="EMBL" id="VSSQ01000548">
    <property type="protein sequence ID" value="MPL97293.1"/>
    <property type="molecule type" value="Genomic_DNA"/>
</dbReference>
<evidence type="ECO:0000256" key="1">
    <source>
        <dbReference type="ARBA" id="ARBA00007957"/>
    </source>
</evidence>
<keyword evidence="3" id="KW-0862">Zinc</keyword>
<proteinExistence type="inferred from homology"/>
<dbReference type="InterPro" id="IPR036388">
    <property type="entry name" value="WH-like_DNA-bd_sf"/>
</dbReference>
<keyword evidence="4" id="KW-0805">Transcription regulation</keyword>
<dbReference type="PANTHER" id="PTHR33202:SF22">
    <property type="entry name" value="HYDROGEN PEROXIDE SENSITIVE REPRESSOR"/>
    <property type="match status" value="1"/>
</dbReference>
<dbReference type="Gene3D" id="3.30.1490.190">
    <property type="match status" value="1"/>
</dbReference>
<dbReference type="Gene3D" id="1.10.10.10">
    <property type="entry name" value="Winged helix-like DNA-binding domain superfamily/Winged helix DNA-binding domain"/>
    <property type="match status" value="1"/>
</dbReference>
<keyword evidence="5" id="KW-0238">DNA-binding</keyword>
<evidence type="ECO:0000256" key="5">
    <source>
        <dbReference type="ARBA" id="ARBA00023125"/>
    </source>
</evidence>
<evidence type="ECO:0000313" key="7">
    <source>
        <dbReference type="EMBL" id="MPL97293.1"/>
    </source>
</evidence>
<evidence type="ECO:0000256" key="4">
    <source>
        <dbReference type="ARBA" id="ARBA00023015"/>
    </source>
</evidence>
<dbReference type="GO" id="GO:0003700">
    <property type="term" value="F:DNA-binding transcription factor activity"/>
    <property type="evidence" value="ECO:0007669"/>
    <property type="project" value="InterPro"/>
</dbReference>
<evidence type="ECO:0000256" key="2">
    <source>
        <dbReference type="ARBA" id="ARBA00022491"/>
    </source>
</evidence>
<evidence type="ECO:0000256" key="3">
    <source>
        <dbReference type="ARBA" id="ARBA00022833"/>
    </source>
</evidence>
<dbReference type="GO" id="GO:0008270">
    <property type="term" value="F:zinc ion binding"/>
    <property type="evidence" value="ECO:0007669"/>
    <property type="project" value="TreeGrafter"/>
</dbReference>
<dbReference type="GO" id="GO:1900376">
    <property type="term" value="P:regulation of secondary metabolite biosynthetic process"/>
    <property type="evidence" value="ECO:0007669"/>
    <property type="project" value="TreeGrafter"/>
</dbReference>
<dbReference type="Pfam" id="PF01475">
    <property type="entry name" value="FUR"/>
    <property type="match status" value="1"/>
</dbReference>
<protein>
    <submittedName>
        <fullName evidence="7">Zinc-specific metallo-regulatory protein</fullName>
    </submittedName>
</protein>
<comment type="similarity">
    <text evidence="1">Belongs to the Fur family.</text>
</comment>
<dbReference type="InterPro" id="IPR002481">
    <property type="entry name" value="FUR"/>
</dbReference>
<dbReference type="InterPro" id="IPR036390">
    <property type="entry name" value="WH_DNA-bd_sf"/>
</dbReference>
<organism evidence="7">
    <name type="scientific">bioreactor metagenome</name>
    <dbReference type="NCBI Taxonomy" id="1076179"/>
    <lineage>
        <taxon>unclassified sequences</taxon>
        <taxon>metagenomes</taxon>
        <taxon>ecological metagenomes</taxon>
    </lineage>
</organism>
<sequence>MKNPEDLLRERGIRPTELRKEVLRILFGAGRPLSWKDTFTRFTEKRVNKVSLYRTLSLLEEKGLVHKILGTDGAWHYCAHLVEGKKCPGNHPHFLCLACGRMFCLEDQPLPTVQVPEGCVVEGKQLLAYGRCPSCSGTQPQG</sequence>
<name>A0A644W4B9_9ZZZZ</name>
<evidence type="ECO:0000256" key="6">
    <source>
        <dbReference type="ARBA" id="ARBA00023163"/>
    </source>
</evidence>
<dbReference type="GO" id="GO:0000976">
    <property type="term" value="F:transcription cis-regulatory region binding"/>
    <property type="evidence" value="ECO:0007669"/>
    <property type="project" value="TreeGrafter"/>
</dbReference>
<dbReference type="AlphaFoldDB" id="A0A644W4B9"/>
<keyword evidence="2" id="KW-0678">Repressor</keyword>
<dbReference type="PANTHER" id="PTHR33202">
    <property type="entry name" value="ZINC UPTAKE REGULATION PROTEIN"/>
    <property type="match status" value="1"/>
</dbReference>
<dbReference type="SUPFAM" id="SSF46785">
    <property type="entry name" value="Winged helix' DNA-binding domain"/>
    <property type="match status" value="1"/>
</dbReference>
<accession>A0A644W4B9</accession>
<dbReference type="GO" id="GO:0045892">
    <property type="term" value="P:negative regulation of DNA-templated transcription"/>
    <property type="evidence" value="ECO:0007669"/>
    <property type="project" value="TreeGrafter"/>
</dbReference>
<gene>
    <name evidence="7" type="primary">zur_8</name>
    <name evidence="7" type="ORF">SDC9_43482</name>
</gene>
<keyword evidence="6" id="KW-0804">Transcription</keyword>
<reference evidence="7" key="1">
    <citation type="submission" date="2019-08" db="EMBL/GenBank/DDBJ databases">
        <authorList>
            <person name="Kucharzyk K."/>
            <person name="Murdoch R.W."/>
            <person name="Higgins S."/>
            <person name="Loffler F."/>
        </authorList>
    </citation>
    <scope>NUCLEOTIDE SEQUENCE</scope>
</reference>